<organism evidence="1 2">
    <name type="scientific">Caerostris darwini</name>
    <dbReference type="NCBI Taxonomy" id="1538125"/>
    <lineage>
        <taxon>Eukaryota</taxon>
        <taxon>Metazoa</taxon>
        <taxon>Ecdysozoa</taxon>
        <taxon>Arthropoda</taxon>
        <taxon>Chelicerata</taxon>
        <taxon>Arachnida</taxon>
        <taxon>Araneae</taxon>
        <taxon>Araneomorphae</taxon>
        <taxon>Entelegynae</taxon>
        <taxon>Araneoidea</taxon>
        <taxon>Araneidae</taxon>
        <taxon>Caerostris</taxon>
    </lineage>
</organism>
<dbReference type="Proteomes" id="UP001054837">
    <property type="component" value="Unassembled WGS sequence"/>
</dbReference>
<accession>A0AAV4VF50</accession>
<comment type="caution">
    <text evidence="1">The sequence shown here is derived from an EMBL/GenBank/DDBJ whole genome shotgun (WGS) entry which is preliminary data.</text>
</comment>
<dbReference type="EMBL" id="BPLQ01012904">
    <property type="protein sequence ID" value="GIY68634.1"/>
    <property type="molecule type" value="Genomic_DNA"/>
</dbReference>
<sequence length="88" mass="9220">MGGQTVIQTGNDIAEATKHANPGSSLGRAMHPSWKEDACSCPSKQPESCLTFQISNESCNKDSGLNRQVLLPISPALAAPNLFGTCCS</sequence>
<dbReference type="AlphaFoldDB" id="A0AAV4VF50"/>
<protein>
    <submittedName>
        <fullName evidence="1">Uncharacterized protein</fullName>
    </submittedName>
</protein>
<keyword evidence="2" id="KW-1185">Reference proteome</keyword>
<proteinExistence type="predicted"/>
<evidence type="ECO:0000313" key="1">
    <source>
        <dbReference type="EMBL" id="GIY68634.1"/>
    </source>
</evidence>
<reference evidence="1 2" key="1">
    <citation type="submission" date="2021-06" db="EMBL/GenBank/DDBJ databases">
        <title>Caerostris darwini draft genome.</title>
        <authorList>
            <person name="Kono N."/>
            <person name="Arakawa K."/>
        </authorList>
    </citation>
    <scope>NUCLEOTIDE SEQUENCE [LARGE SCALE GENOMIC DNA]</scope>
</reference>
<name>A0AAV4VF50_9ARAC</name>
<evidence type="ECO:0000313" key="2">
    <source>
        <dbReference type="Proteomes" id="UP001054837"/>
    </source>
</evidence>
<gene>
    <name evidence="1" type="ORF">CDAR_191331</name>
</gene>